<accession>A0ABV3Z9G7</accession>
<dbReference type="Pfam" id="PF25183">
    <property type="entry name" value="OMP_b-brl_4"/>
    <property type="match status" value="2"/>
</dbReference>
<dbReference type="SUPFAM" id="SSF49464">
    <property type="entry name" value="Carboxypeptidase regulatory domain-like"/>
    <property type="match status" value="1"/>
</dbReference>
<gene>
    <name evidence="8" type="ORF">QTN47_03345</name>
</gene>
<evidence type="ECO:0000256" key="4">
    <source>
        <dbReference type="ARBA" id="ARBA00022692"/>
    </source>
</evidence>
<keyword evidence="3" id="KW-1134">Transmembrane beta strand</keyword>
<dbReference type="Gene3D" id="2.40.170.20">
    <property type="entry name" value="TonB-dependent receptor, beta-barrel domain"/>
    <property type="match status" value="1"/>
</dbReference>
<evidence type="ECO:0000259" key="7">
    <source>
        <dbReference type="Pfam" id="PF25183"/>
    </source>
</evidence>
<dbReference type="PANTHER" id="PTHR30069:SF46">
    <property type="entry name" value="OAR PROTEIN"/>
    <property type="match status" value="1"/>
</dbReference>
<dbReference type="RefSeq" id="WP_369327907.1">
    <property type="nucleotide sequence ID" value="NZ_JAULBC010000001.1"/>
</dbReference>
<evidence type="ECO:0000313" key="8">
    <source>
        <dbReference type="EMBL" id="MEX6686511.1"/>
    </source>
</evidence>
<dbReference type="SUPFAM" id="SSF56935">
    <property type="entry name" value="Porins"/>
    <property type="match status" value="1"/>
</dbReference>
<evidence type="ECO:0000256" key="1">
    <source>
        <dbReference type="ARBA" id="ARBA00004571"/>
    </source>
</evidence>
<keyword evidence="4" id="KW-0812">Transmembrane</keyword>
<dbReference type="PANTHER" id="PTHR30069">
    <property type="entry name" value="TONB-DEPENDENT OUTER MEMBRANE RECEPTOR"/>
    <property type="match status" value="1"/>
</dbReference>
<keyword evidence="6" id="KW-0998">Cell outer membrane</keyword>
<organism evidence="8 9">
    <name type="scientific">Danxiaibacter flavus</name>
    <dbReference type="NCBI Taxonomy" id="3049108"/>
    <lineage>
        <taxon>Bacteria</taxon>
        <taxon>Pseudomonadati</taxon>
        <taxon>Bacteroidota</taxon>
        <taxon>Chitinophagia</taxon>
        <taxon>Chitinophagales</taxon>
        <taxon>Chitinophagaceae</taxon>
        <taxon>Danxiaibacter</taxon>
    </lineage>
</organism>
<evidence type="ECO:0000256" key="5">
    <source>
        <dbReference type="ARBA" id="ARBA00023136"/>
    </source>
</evidence>
<keyword evidence="8" id="KW-0675">Receptor</keyword>
<evidence type="ECO:0000256" key="2">
    <source>
        <dbReference type="ARBA" id="ARBA00022448"/>
    </source>
</evidence>
<feature type="domain" description="TonB-dependent transporter Oar-like beta-barrel" evidence="7">
    <location>
        <begin position="343"/>
        <end position="1038"/>
    </location>
</feature>
<proteinExistence type="predicted"/>
<dbReference type="InterPro" id="IPR036942">
    <property type="entry name" value="Beta-barrel_TonB_sf"/>
</dbReference>
<comment type="subcellular location">
    <subcellularLocation>
        <location evidence="1">Cell outer membrane</location>
        <topology evidence="1">Multi-pass membrane protein</topology>
    </subcellularLocation>
</comment>
<dbReference type="Pfam" id="PF13620">
    <property type="entry name" value="CarboxypepD_reg"/>
    <property type="match status" value="1"/>
</dbReference>
<dbReference type="InterPro" id="IPR039426">
    <property type="entry name" value="TonB-dep_rcpt-like"/>
</dbReference>
<sequence length="1108" mass="122444">MAFFNTEMFNSMRLVRLLYMFAGLVFPALLLSQVTTSNMSGLVKNLKGDPLSGASVTITHQPTGTVYSTSTTSRGHFSVSNMQAGGPYSVEVSYIGYEKQKKDDIYLNLGETGDVDLVLTETAQELAAVTVSGARKSADPAGKGGAETIIGRDKMTNLPTVGRTLGDYLRAVPQAKLTTADGGITIAGQNNRYNSFYIDGAVNNDVYGLSNSGTNGGQAGITPISIDAIDQFQVVVSPYDASIGNFVGGGINAITRAGTNTTQASVYGFYRNQALAGKTPTGPKDQATKLNSFTNKTYGFRVGGALVKNKLFYFINIEQQRDVRPQPFDVSAYQGNTSITDINALSAYLKNTYGYDAGGYVSNDEKVKADRIAARIDWNIDTKNKLTVSYRYLNGERNNVTASSTTAINFYNNGYVFPTKTNSISAELKSNTGTRTNNKLLFTFTNVTDDRNPIGQAFPRVQIFDGTGTSSGQGIIFGPDNSSTQNKLVQKNFSLFDAFKWSMGRHNFTFGTDDEINDVYNVFIQNTFGNYQYKSLQAFYNNDTVNQYSVGYPLVDNRLDDNTAAAAKFKTMRLAFFVNDEFKVSENLTLNFGLRADYTRFLTKPATDAFTNDSALTKFARYYDLEGARSGLRPEIPVAVSPRLGITYKIPEENLIIRGGIGLFTGRIPLVWPGGIYNNNGINQGGFTVSNSQNKAALGLIKFRDDPYGQWRANEVGITLSKGALNLISEKFKMPKLLRTSVAIEKRLPKGWSVIGEGIVSYNINEIYYTNINLLPPVDKINSPDNRNVYPSPVTIPITADGKNPYDNAILLSNAKGNKGFAYNFTLTVNKTNNKGWGFNFNYSFGDSYITNEGTSSVNFSQWRFMETVNGRNYITRSRSDFSAGHRIFAYASKKFTYAKNKLATTVSLVYIGQSGAPFSYVYSGALVRDDASGGNDLLYVPTSEEVNGMEFLSNTVGSGSNAVTYTPDEQRAAFNRYIDNDKYLSKRRGEYVERNGSRLPFTNIVDLKIAQDFNVKIGKNKYQFQLTYDMFNFTNFLNRNWGRMYFLSNDQYALVGFAGYKSAADFTPTYKFNPQNNTRTPWGVSTSNVPQYSARWVSQIGLRISMN</sequence>
<feature type="domain" description="TonB-dependent transporter Oar-like beta-barrel" evidence="7">
    <location>
        <begin position="254"/>
        <end position="326"/>
    </location>
</feature>
<evidence type="ECO:0000313" key="9">
    <source>
        <dbReference type="Proteomes" id="UP001560573"/>
    </source>
</evidence>
<reference evidence="8 9" key="1">
    <citation type="submission" date="2023-07" db="EMBL/GenBank/DDBJ databases">
        <authorList>
            <person name="Lian W.-H."/>
        </authorList>
    </citation>
    <scope>NUCLEOTIDE SEQUENCE [LARGE SCALE GENOMIC DNA]</scope>
    <source>
        <strain evidence="8 9">SYSU DXS3180</strain>
    </source>
</reference>
<dbReference type="Gene3D" id="2.60.40.1120">
    <property type="entry name" value="Carboxypeptidase-like, regulatory domain"/>
    <property type="match status" value="1"/>
</dbReference>
<evidence type="ECO:0000256" key="3">
    <source>
        <dbReference type="ARBA" id="ARBA00022452"/>
    </source>
</evidence>
<keyword evidence="9" id="KW-1185">Reference proteome</keyword>
<name>A0ABV3Z9G7_9BACT</name>
<dbReference type="InterPro" id="IPR057601">
    <property type="entry name" value="Oar-like_b-barrel"/>
</dbReference>
<dbReference type="InterPro" id="IPR008969">
    <property type="entry name" value="CarboxyPept-like_regulatory"/>
</dbReference>
<protein>
    <submittedName>
        <fullName evidence="8">TonB-dependent receptor</fullName>
    </submittedName>
</protein>
<dbReference type="Proteomes" id="UP001560573">
    <property type="component" value="Unassembled WGS sequence"/>
</dbReference>
<keyword evidence="5" id="KW-0472">Membrane</keyword>
<evidence type="ECO:0000256" key="6">
    <source>
        <dbReference type="ARBA" id="ARBA00023237"/>
    </source>
</evidence>
<keyword evidence="2" id="KW-0813">Transport</keyword>
<dbReference type="EMBL" id="JAULBC010000001">
    <property type="protein sequence ID" value="MEX6686511.1"/>
    <property type="molecule type" value="Genomic_DNA"/>
</dbReference>
<comment type="caution">
    <text evidence="8">The sequence shown here is derived from an EMBL/GenBank/DDBJ whole genome shotgun (WGS) entry which is preliminary data.</text>
</comment>